<evidence type="ECO:0000256" key="2">
    <source>
        <dbReference type="ARBA" id="ARBA00022679"/>
    </source>
</evidence>
<feature type="binding site" evidence="5">
    <location>
        <begin position="128"/>
        <end position="133"/>
    </location>
    <ligand>
        <name>S-adenosyl-L-methionine</name>
        <dbReference type="ChEBI" id="CHEBI:59789"/>
    </ligand>
</feature>
<dbReference type="RefSeq" id="WP_018690463.1">
    <property type="nucleotide sequence ID" value="NZ_JBBMQO010000007.1"/>
</dbReference>
<comment type="caution">
    <text evidence="6">The sequence shown here is derived from an EMBL/GenBank/DDBJ whole genome shotgun (WGS) entry which is preliminary data.</text>
</comment>
<evidence type="ECO:0000313" key="6">
    <source>
        <dbReference type="EMBL" id="MEM5502526.1"/>
    </source>
</evidence>
<dbReference type="Proteomes" id="UP001477870">
    <property type="component" value="Unassembled WGS sequence"/>
</dbReference>
<comment type="subcellular location">
    <subcellularLocation>
        <location evidence="5">Cytoplasm</location>
    </subcellularLocation>
</comment>
<comment type="catalytic activity">
    <reaction evidence="5">
        <text>pseudouridine(1915) in 23S rRNA + S-adenosyl-L-methionine = N(3)-methylpseudouridine(1915) in 23S rRNA + S-adenosyl-L-homocysteine + H(+)</text>
        <dbReference type="Rhea" id="RHEA:42752"/>
        <dbReference type="Rhea" id="RHEA-COMP:10221"/>
        <dbReference type="Rhea" id="RHEA-COMP:10222"/>
        <dbReference type="ChEBI" id="CHEBI:15378"/>
        <dbReference type="ChEBI" id="CHEBI:57856"/>
        <dbReference type="ChEBI" id="CHEBI:59789"/>
        <dbReference type="ChEBI" id="CHEBI:65314"/>
        <dbReference type="ChEBI" id="CHEBI:74486"/>
        <dbReference type="EC" id="2.1.1.177"/>
    </reaction>
</comment>
<reference evidence="6 7" key="1">
    <citation type="submission" date="2024-03" db="EMBL/GenBank/DDBJ databases">
        <title>Community enrichment and isolation of bacterial strains for fucoidan degradation.</title>
        <authorList>
            <person name="Sichert A."/>
        </authorList>
    </citation>
    <scope>NUCLEOTIDE SEQUENCE [LARGE SCALE GENOMIC DNA]</scope>
    <source>
        <strain evidence="6 7">AS62</strain>
    </source>
</reference>
<dbReference type="InterPro" id="IPR003742">
    <property type="entry name" value="RlmH-like"/>
</dbReference>
<dbReference type="HAMAP" id="MF_00658">
    <property type="entry name" value="23SrRNA_methyltr_H"/>
    <property type="match status" value="1"/>
</dbReference>
<gene>
    <name evidence="5 6" type="primary">rlmH</name>
    <name evidence="6" type="ORF">WNY59_13100</name>
</gene>
<evidence type="ECO:0000256" key="1">
    <source>
        <dbReference type="ARBA" id="ARBA00022603"/>
    </source>
</evidence>
<dbReference type="InterPro" id="IPR029028">
    <property type="entry name" value="Alpha/beta_knot_MTases"/>
</dbReference>
<proteinExistence type="inferred from homology"/>
<keyword evidence="1 5" id="KW-0489">Methyltransferase</keyword>
<feature type="binding site" evidence="5">
    <location>
        <position position="109"/>
    </location>
    <ligand>
        <name>S-adenosyl-L-methionine</name>
        <dbReference type="ChEBI" id="CHEBI:59789"/>
    </ligand>
</feature>
<keyword evidence="5" id="KW-0698">rRNA processing</keyword>
<dbReference type="NCBIfam" id="NF000989">
    <property type="entry name" value="PRK00103.2-3"/>
    <property type="match status" value="1"/>
</dbReference>
<evidence type="ECO:0000256" key="3">
    <source>
        <dbReference type="ARBA" id="ARBA00022691"/>
    </source>
</evidence>
<comment type="caution">
    <text evidence="5">Lacks conserved residue(s) required for the propagation of feature annotation.</text>
</comment>
<comment type="subunit">
    <text evidence="5">Homodimer.</text>
</comment>
<evidence type="ECO:0000256" key="5">
    <source>
        <dbReference type="HAMAP-Rule" id="MF_00658"/>
    </source>
</evidence>
<keyword evidence="7" id="KW-1185">Reference proteome</keyword>
<dbReference type="PANTHER" id="PTHR33603">
    <property type="entry name" value="METHYLTRANSFERASE"/>
    <property type="match status" value="1"/>
</dbReference>
<dbReference type="PIRSF" id="PIRSF004505">
    <property type="entry name" value="MT_bac"/>
    <property type="match status" value="1"/>
</dbReference>
<comment type="function">
    <text evidence="5">Specifically methylates the pseudouridine at position 1915 (m3Psi1915) in 23S rRNA.</text>
</comment>
<evidence type="ECO:0000256" key="4">
    <source>
        <dbReference type="ARBA" id="ARBA00038303"/>
    </source>
</evidence>
<dbReference type="SUPFAM" id="SSF75217">
    <property type="entry name" value="alpha/beta knot"/>
    <property type="match status" value="1"/>
</dbReference>
<name>A0ABU9T8R5_9HYPH</name>
<dbReference type="EC" id="2.1.1.177" evidence="5"/>
<dbReference type="Pfam" id="PF02590">
    <property type="entry name" value="SPOUT_MTase"/>
    <property type="match status" value="1"/>
</dbReference>
<dbReference type="CDD" id="cd18081">
    <property type="entry name" value="RlmH-like"/>
    <property type="match status" value="1"/>
</dbReference>
<accession>A0ABU9T8R5</accession>
<dbReference type="Gene3D" id="3.40.1280.10">
    <property type="match status" value="1"/>
</dbReference>
<dbReference type="EMBL" id="JBBMQO010000007">
    <property type="protein sequence ID" value="MEM5502526.1"/>
    <property type="molecule type" value="Genomic_DNA"/>
</dbReference>
<sequence>MQLVLFCVGRLKKGPERELVERYLDRVAKTGPQCGLSFGGVTEIVESRAQTAEQRKAEESARCRELLSDPRSALLLFDERGKALGSRDFAGKIGDLRDRGIQTLVAAIGGPDGHDQSLAQEAQMVVALGKLTWPHQVARILVAEQLYRASAILNNHPYHRD</sequence>
<evidence type="ECO:0000313" key="7">
    <source>
        <dbReference type="Proteomes" id="UP001477870"/>
    </source>
</evidence>
<keyword evidence="5" id="KW-0963">Cytoplasm</keyword>
<comment type="similarity">
    <text evidence="4 5">Belongs to the RNA methyltransferase RlmH family.</text>
</comment>
<keyword evidence="3 5" id="KW-0949">S-adenosyl-L-methionine</keyword>
<protein>
    <recommendedName>
        <fullName evidence="5">Ribosomal RNA large subunit methyltransferase H</fullName>
        <ecNumber evidence="5">2.1.1.177</ecNumber>
    </recommendedName>
    <alternativeName>
        <fullName evidence="5">23S rRNA (pseudouridine1915-N3)-methyltransferase</fullName>
    </alternativeName>
    <alternativeName>
        <fullName evidence="5">23S rRNA m3Psi1915 methyltransferase</fullName>
    </alternativeName>
    <alternativeName>
        <fullName evidence="5">rRNA (pseudouridine-N3-)-methyltransferase RlmH</fullName>
    </alternativeName>
</protein>
<dbReference type="InterPro" id="IPR029026">
    <property type="entry name" value="tRNA_m1G_MTases_N"/>
</dbReference>
<keyword evidence="2 5" id="KW-0808">Transferase</keyword>
<dbReference type="PANTHER" id="PTHR33603:SF1">
    <property type="entry name" value="RIBOSOMAL RNA LARGE SUBUNIT METHYLTRANSFERASE H"/>
    <property type="match status" value="1"/>
</dbReference>
<organism evidence="6 7">
    <name type="scientific">Ahrensia kielensis</name>
    <dbReference type="NCBI Taxonomy" id="76980"/>
    <lineage>
        <taxon>Bacteria</taxon>
        <taxon>Pseudomonadati</taxon>
        <taxon>Pseudomonadota</taxon>
        <taxon>Alphaproteobacteria</taxon>
        <taxon>Hyphomicrobiales</taxon>
        <taxon>Ahrensiaceae</taxon>
        <taxon>Ahrensia</taxon>
    </lineage>
</organism>